<accession>A0A1M6G1R9</accession>
<dbReference type="STRING" id="1122934.SAMN02745691_01227"/>
<dbReference type="RefSeq" id="WP_073993478.1">
    <property type="nucleotide sequence ID" value="NZ_FQYT01000011.1"/>
</dbReference>
<name>A0A1M6G1R9_9FIRM</name>
<keyword evidence="2" id="KW-1185">Reference proteome</keyword>
<reference evidence="1 2" key="1">
    <citation type="submission" date="2016-11" db="EMBL/GenBank/DDBJ databases">
        <authorList>
            <person name="Jaros S."/>
            <person name="Januszkiewicz K."/>
            <person name="Wedrychowicz H."/>
        </authorList>
    </citation>
    <scope>NUCLEOTIDE SEQUENCE [LARGE SCALE GENOMIC DNA]</scope>
    <source>
        <strain evidence="1 2">DSM 15970</strain>
    </source>
</reference>
<protein>
    <submittedName>
        <fullName evidence="1">Uncharacterized protein</fullName>
    </submittedName>
</protein>
<evidence type="ECO:0000313" key="2">
    <source>
        <dbReference type="Proteomes" id="UP000184342"/>
    </source>
</evidence>
<proteinExistence type="predicted"/>
<sequence>MLNPAKLIKLKHAWDVFSDNHPKFPKFIQAVGRKAVEEGTVIEINVTTTSGETLSSNLKLTKSDEDLFVELAELLKK</sequence>
<gene>
    <name evidence="1" type="ORF">SAMN02745691_01227</name>
</gene>
<organism evidence="1 2">
    <name type="scientific">Parasporobacterium paucivorans DSM 15970</name>
    <dbReference type="NCBI Taxonomy" id="1122934"/>
    <lineage>
        <taxon>Bacteria</taxon>
        <taxon>Bacillati</taxon>
        <taxon>Bacillota</taxon>
        <taxon>Clostridia</taxon>
        <taxon>Lachnospirales</taxon>
        <taxon>Lachnospiraceae</taxon>
        <taxon>Parasporobacterium</taxon>
    </lineage>
</organism>
<dbReference type="Proteomes" id="UP000184342">
    <property type="component" value="Unassembled WGS sequence"/>
</dbReference>
<dbReference type="EMBL" id="FQYT01000011">
    <property type="protein sequence ID" value="SHJ03918.1"/>
    <property type="molecule type" value="Genomic_DNA"/>
</dbReference>
<dbReference type="AlphaFoldDB" id="A0A1M6G1R9"/>
<evidence type="ECO:0000313" key="1">
    <source>
        <dbReference type="EMBL" id="SHJ03918.1"/>
    </source>
</evidence>
<dbReference type="OrthoDB" id="1766780at2"/>